<dbReference type="Pfam" id="PF00295">
    <property type="entry name" value="Glyco_hydro_28"/>
    <property type="match status" value="1"/>
</dbReference>
<evidence type="ECO:0000256" key="9">
    <source>
        <dbReference type="RuleBase" id="RU361169"/>
    </source>
</evidence>
<dbReference type="SUPFAM" id="SSF51126">
    <property type="entry name" value="Pectin lyase-like"/>
    <property type="match status" value="1"/>
</dbReference>
<dbReference type="EMBL" id="BMHP01000001">
    <property type="protein sequence ID" value="GGD47362.1"/>
    <property type="molecule type" value="Genomic_DNA"/>
</dbReference>
<evidence type="ECO:0000256" key="8">
    <source>
        <dbReference type="ARBA" id="ARBA00037278"/>
    </source>
</evidence>
<keyword evidence="7" id="KW-0624">Polysaccharide degradation</keyword>
<keyword evidence="2" id="KW-0677">Repeat</keyword>
<protein>
    <recommendedName>
        <fullName evidence="12">Glycosyl hydrolases family 28</fullName>
    </recommendedName>
</protein>
<evidence type="ECO:0000256" key="2">
    <source>
        <dbReference type="ARBA" id="ARBA00022737"/>
    </source>
</evidence>
<keyword evidence="6 9" id="KW-0326">Glycosidase</keyword>
<sequence length="472" mass="53498">MLLIPPFPQNEKRSNDYKVTLNGLPVEVYEARVSAVPFNTEWPGHQRALDQTEMASFLSFAADESVELIVEPVRPFEEMVVRPLSRDIHPVINGTKIAFNIDKTGQYTLELDGFHYALHIFVNPPANEEPIIQDGGTLYFGPGSHYPGIIEMQDNQTIYMDAGAVVHTSIYARGKKNIRITGYGILDNSTFQREDSRCLGCPTSLTFHNCRNIEISGIIIRDACSWAMTLFHCDNTFIDNIKMIGMWRYNSDGIDFVNSSNGIVQNSFLRNFDDAIVLKGLKEYDTRLVENILVQGCVVWCDWGRALEIGAETCADEYRNIVFRDCDIIHTIHIAMDIQNGDRANVTDILFENIRVEYSRHALPPIYQYTEDMTYPAELPPHIPVLFLAESYCGRWSNDNLLGSIRHIKLRDIHVYLEEGLPLPEISLSGASREHLTDDIEINGLYVNGVKIQSLKEANVNRNAFTSNVTLK</sequence>
<keyword evidence="5" id="KW-0119">Carbohydrate metabolism</keyword>
<keyword evidence="4" id="KW-0325">Glycoprotein</keyword>
<dbReference type="InterPro" id="IPR000743">
    <property type="entry name" value="Glyco_hydro_28"/>
</dbReference>
<evidence type="ECO:0000256" key="1">
    <source>
        <dbReference type="ARBA" id="ARBA00008834"/>
    </source>
</evidence>
<dbReference type="AlphaFoldDB" id="A0A916YJ37"/>
<keyword evidence="3 9" id="KW-0378">Hydrolase</keyword>
<evidence type="ECO:0000256" key="6">
    <source>
        <dbReference type="ARBA" id="ARBA00023295"/>
    </source>
</evidence>
<reference evidence="10" key="1">
    <citation type="journal article" date="2014" name="Int. J. Syst. Evol. Microbiol.">
        <title>Complete genome sequence of Corynebacterium casei LMG S-19264T (=DSM 44701T), isolated from a smear-ripened cheese.</title>
        <authorList>
            <consortium name="US DOE Joint Genome Institute (JGI-PGF)"/>
            <person name="Walter F."/>
            <person name="Albersmeier A."/>
            <person name="Kalinowski J."/>
            <person name="Ruckert C."/>
        </authorList>
    </citation>
    <scope>NUCLEOTIDE SEQUENCE</scope>
    <source>
        <strain evidence="10">CGMCC 1.15178</strain>
    </source>
</reference>
<comment type="similarity">
    <text evidence="1 9">Belongs to the glycosyl hydrolase 28 family.</text>
</comment>
<reference evidence="10" key="2">
    <citation type="submission" date="2020-09" db="EMBL/GenBank/DDBJ databases">
        <authorList>
            <person name="Sun Q."/>
            <person name="Zhou Y."/>
        </authorList>
    </citation>
    <scope>NUCLEOTIDE SEQUENCE</scope>
    <source>
        <strain evidence="10">CGMCC 1.15178</strain>
    </source>
</reference>
<comment type="caution">
    <text evidence="10">The sequence shown here is derived from an EMBL/GenBank/DDBJ whole genome shotgun (WGS) entry which is preliminary data.</text>
</comment>
<comment type="function">
    <text evidence="8">Pectinolytic enzyme involved in the degradation of xylogalacturonan (xga), a galacturonan backbone heavily substituted with xylose, and which is one important component of the hairy regions of pectin. Activity requires a galacturonic acid backbone substituted with xylose.</text>
</comment>
<dbReference type="InterPro" id="IPR012334">
    <property type="entry name" value="Pectin_lyas_fold"/>
</dbReference>
<dbReference type="GO" id="GO:0000272">
    <property type="term" value="P:polysaccharide catabolic process"/>
    <property type="evidence" value="ECO:0007669"/>
    <property type="project" value="UniProtKB-KW"/>
</dbReference>
<evidence type="ECO:0000256" key="7">
    <source>
        <dbReference type="ARBA" id="ARBA00023326"/>
    </source>
</evidence>
<dbReference type="RefSeq" id="WP_229749970.1">
    <property type="nucleotide sequence ID" value="NZ_BMHP01000001.1"/>
</dbReference>
<dbReference type="Gene3D" id="2.160.20.10">
    <property type="entry name" value="Single-stranded right-handed beta-helix, Pectin lyase-like"/>
    <property type="match status" value="1"/>
</dbReference>
<dbReference type="PANTHER" id="PTHR31736">
    <property type="match status" value="1"/>
</dbReference>
<accession>A0A916YJ37</accession>
<evidence type="ECO:0000256" key="4">
    <source>
        <dbReference type="ARBA" id="ARBA00023180"/>
    </source>
</evidence>
<keyword evidence="11" id="KW-1185">Reference proteome</keyword>
<gene>
    <name evidence="10" type="ORF">GCM10010911_01100</name>
</gene>
<dbReference type="Proteomes" id="UP000612456">
    <property type="component" value="Unassembled WGS sequence"/>
</dbReference>
<evidence type="ECO:0000256" key="3">
    <source>
        <dbReference type="ARBA" id="ARBA00022801"/>
    </source>
</evidence>
<dbReference type="InterPro" id="IPR011050">
    <property type="entry name" value="Pectin_lyase_fold/virulence"/>
</dbReference>
<evidence type="ECO:0000313" key="11">
    <source>
        <dbReference type="Proteomes" id="UP000612456"/>
    </source>
</evidence>
<name>A0A916YJ37_9BACL</name>
<dbReference type="GO" id="GO:0004650">
    <property type="term" value="F:polygalacturonase activity"/>
    <property type="evidence" value="ECO:0007669"/>
    <property type="project" value="InterPro"/>
</dbReference>
<organism evidence="10 11">
    <name type="scientific">Paenibacillus nasutitermitis</name>
    <dbReference type="NCBI Taxonomy" id="1652958"/>
    <lineage>
        <taxon>Bacteria</taxon>
        <taxon>Bacillati</taxon>
        <taxon>Bacillota</taxon>
        <taxon>Bacilli</taxon>
        <taxon>Bacillales</taxon>
        <taxon>Paenibacillaceae</taxon>
        <taxon>Paenibacillus</taxon>
    </lineage>
</organism>
<dbReference type="PANTHER" id="PTHR31736:SF9">
    <property type="entry name" value="ENDO-XYLOGALACTURONAN HYDROLASE A-RELATED"/>
    <property type="match status" value="1"/>
</dbReference>
<evidence type="ECO:0008006" key="12">
    <source>
        <dbReference type="Google" id="ProtNLM"/>
    </source>
</evidence>
<evidence type="ECO:0000313" key="10">
    <source>
        <dbReference type="EMBL" id="GGD47362.1"/>
    </source>
</evidence>
<proteinExistence type="inferred from homology"/>
<evidence type="ECO:0000256" key="5">
    <source>
        <dbReference type="ARBA" id="ARBA00023277"/>
    </source>
</evidence>